<dbReference type="AlphaFoldDB" id="A0A1T5I9N9"/>
<comment type="subcellular location">
    <subcellularLocation>
        <location evidence="2 10">Cytoplasm</location>
    </subcellularLocation>
</comment>
<accession>A0A1T5I9N9</accession>
<dbReference type="HAMAP" id="MF_00164">
    <property type="entry name" value="GlmS"/>
    <property type="match status" value="1"/>
</dbReference>
<dbReference type="InterPro" id="IPR035490">
    <property type="entry name" value="GlmS/FrlB_SIS"/>
</dbReference>
<dbReference type="GO" id="GO:0005829">
    <property type="term" value="C:cytosol"/>
    <property type="evidence" value="ECO:0007669"/>
    <property type="project" value="TreeGrafter"/>
</dbReference>
<evidence type="ECO:0000313" key="13">
    <source>
        <dbReference type="EMBL" id="SKC35768.1"/>
    </source>
</evidence>
<dbReference type="InterPro" id="IPR046348">
    <property type="entry name" value="SIS_dom_sf"/>
</dbReference>
<evidence type="ECO:0000256" key="5">
    <source>
        <dbReference type="ARBA" id="ARBA00022490"/>
    </source>
</evidence>
<dbReference type="GO" id="GO:0006487">
    <property type="term" value="P:protein N-linked glycosylation"/>
    <property type="evidence" value="ECO:0007669"/>
    <property type="project" value="TreeGrafter"/>
</dbReference>
<evidence type="ECO:0000313" key="14">
    <source>
        <dbReference type="Proteomes" id="UP000190285"/>
    </source>
</evidence>
<comment type="function">
    <text evidence="10">Catalyzes the first step in hexosamine metabolism, converting fructose-6P into glucosamine-6P using glutamine as a nitrogen source.</text>
</comment>
<evidence type="ECO:0000256" key="4">
    <source>
        <dbReference type="ARBA" id="ARBA00016090"/>
    </source>
</evidence>
<gene>
    <name evidence="10" type="primary">glmS</name>
    <name evidence="13" type="ORF">SAMN02194393_00079</name>
</gene>
<sequence length="609" mass="67890">MCGIVGYIGDKKATPILIDGLSRLEYRGYDSAGIAVFKDDDIYVEKHEGRLKVLAENLKDKDLNGSIGIGHTRWATHGAPSDRNAHPHTNCSGNIAVIHNGIIENYMKLKEWLIEVNGNGFKSETDTEVIAHLIDYFYEGDLLDAVYKAVEKMEGAYAIAVICKDEPDKIVAVRKDSPLIVGLGKEEKFLASDIPAILKHTRDIFLIENDEVVLLTKEKVTIFNELKQPQAREVYKVTWDVEAAEKEGYAHFMIKEINEQPKGVSETLNRRLNKEGNIELDSIKITKEDLDKIDKVYIVACGTAYHAGLVGKYAIEKYAKIPVICDIASEFRYSDPFIDENTLFIAISQSGETLDTLAALREAKRKGARILSVVNVVGSSVARESHDVFYTWAGPEIAVASTKAYTTQLTAMYMIALHMAITKESMSKEKYDSIIEELKNMPEKIQKILDDYVIAQHLADTQFNNESVFFMGRGLDINAAYEGSLKLKEISYINSFAIAAGELKHGTIALIEDDTLVIALATQDRLYEKMLSNIKEVKARGAYVVAIAKEGNKEIEKSADTVIYIPDTMDELTPILSVVPQQLFSYYMAVARGCDVDKPRNLAKSVTVE</sequence>
<dbReference type="CDD" id="cd00714">
    <property type="entry name" value="GFAT"/>
    <property type="match status" value="1"/>
</dbReference>
<feature type="initiator methionine" description="Removed" evidence="10">
    <location>
        <position position="1"/>
    </location>
</feature>
<evidence type="ECO:0000256" key="3">
    <source>
        <dbReference type="ARBA" id="ARBA00012916"/>
    </source>
</evidence>
<dbReference type="GO" id="GO:0004360">
    <property type="term" value="F:glutamine-fructose-6-phosphate transaminase (isomerizing) activity"/>
    <property type="evidence" value="ECO:0007669"/>
    <property type="project" value="UniProtKB-UniRule"/>
</dbReference>
<dbReference type="NCBIfam" id="NF001484">
    <property type="entry name" value="PRK00331.1"/>
    <property type="match status" value="1"/>
</dbReference>
<dbReference type="STRING" id="36842.SAMN02194393_00079"/>
<keyword evidence="5 10" id="KW-0963">Cytoplasm</keyword>
<dbReference type="NCBIfam" id="TIGR01135">
    <property type="entry name" value="glmS"/>
    <property type="match status" value="1"/>
</dbReference>
<feature type="domain" description="Glutamine amidotransferase type-2" evidence="11">
    <location>
        <begin position="2"/>
        <end position="218"/>
    </location>
</feature>
<organism evidence="13 14">
    <name type="scientific">Maledivibacter halophilus</name>
    <dbReference type="NCBI Taxonomy" id="36842"/>
    <lineage>
        <taxon>Bacteria</taxon>
        <taxon>Bacillati</taxon>
        <taxon>Bacillota</taxon>
        <taxon>Clostridia</taxon>
        <taxon>Peptostreptococcales</taxon>
        <taxon>Caminicellaceae</taxon>
        <taxon>Maledivibacter</taxon>
    </lineage>
</organism>
<keyword evidence="9" id="KW-0315">Glutamine amidotransferase</keyword>
<feature type="domain" description="SIS" evidence="12">
    <location>
        <begin position="454"/>
        <end position="599"/>
    </location>
</feature>
<dbReference type="RefSeq" id="WP_079488506.1">
    <property type="nucleotide sequence ID" value="NZ_FUZT01000001.1"/>
</dbReference>
<dbReference type="Pfam" id="PF01380">
    <property type="entry name" value="SIS"/>
    <property type="match status" value="2"/>
</dbReference>
<dbReference type="EMBL" id="FUZT01000001">
    <property type="protein sequence ID" value="SKC35768.1"/>
    <property type="molecule type" value="Genomic_DNA"/>
</dbReference>
<dbReference type="Gene3D" id="3.60.20.10">
    <property type="entry name" value="Glutamine Phosphoribosylpyrophosphate, subunit 1, domain 1"/>
    <property type="match status" value="1"/>
</dbReference>
<evidence type="ECO:0000259" key="12">
    <source>
        <dbReference type="PROSITE" id="PS51464"/>
    </source>
</evidence>
<dbReference type="PANTHER" id="PTHR10937">
    <property type="entry name" value="GLUCOSAMINE--FRUCTOSE-6-PHOSPHATE AMINOTRANSFERASE, ISOMERIZING"/>
    <property type="match status" value="1"/>
</dbReference>
<evidence type="ECO:0000256" key="6">
    <source>
        <dbReference type="ARBA" id="ARBA00022576"/>
    </source>
</evidence>
<dbReference type="Pfam" id="PF13522">
    <property type="entry name" value="GATase_6"/>
    <property type="match status" value="1"/>
</dbReference>
<dbReference type="EC" id="2.6.1.16" evidence="3 10"/>
<keyword evidence="14" id="KW-1185">Reference proteome</keyword>
<dbReference type="GO" id="GO:0097367">
    <property type="term" value="F:carbohydrate derivative binding"/>
    <property type="evidence" value="ECO:0007669"/>
    <property type="project" value="InterPro"/>
</dbReference>
<name>A0A1T5I9N9_9FIRM</name>
<dbReference type="InterPro" id="IPR035466">
    <property type="entry name" value="GlmS/AgaS_SIS"/>
</dbReference>
<dbReference type="FunFam" id="3.40.50.10490:FF:000022">
    <property type="entry name" value="Glutamine--fructose-6-phosphate aminotransferase [isomerizing]"/>
    <property type="match status" value="1"/>
</dbReference>
<dbReference type="PROSITE" id="PS51464">
    <property type="entry name" value="SIS"/>
    <property type="match status" value="2"/>
</dbReference>
<keyword evidence="6 10" id="KW-0032">Aminotransferase</keyword>
<evidence type="ECO:0000256" key="9">
    <source>
        <dbReference type="ARBA" id="ARBA00022962"/>
    </source>
</evidence>
<protein>
    <recommendedName>
        <fullName evidence="4 10">Glutamine--fructose-6-phosphate aminotransferase [isomerizing]</fullName>
        <ecNumber evidence="3 10">2.6.1.16</ecNumber>
    </recommendedName>
    <alternativeName>
        <fullName evidence="10">D-fructose-6-phosphate amidotransferase</fullName>
    </alternativeName>
    <alternativeName>
        <fullName evidence="10">GFAT</fullName>
    </alternativeName>
    <alternativeName>
        <fullName evidence="10">Glucosamine-6-phosphate synthase</fullName>
    </alternativeName>
    <alternativeName>
        <fullName evidence="10">Hexosephosphate aminotransferase</fullName>
    </alternativeName>
    <alternativeName>
        <fullName evidence="10">L-glutamine--D-fructose-6-phosphate amidotransferase</fullName>
    </alternativeName>
</protein>
<keyword evidence="7 10" id="KW-0808">Transferase</keyword>
<evidence type="ECO:0000256" key="10">
    <source>
        <dbReference type="HAMAP-Rule" id="MF_00164"/>
    </source>
</evidence>
<dbReference type="SUPFAM" id="SSF56235">
    <property type="entry name" value="N-terminal nucleophile aminohydrolases (Ntn hydrolases)"/>
    <property type="match status" value="1"/>
</dbReference>
<dbReference type="InterPro" id="IPR029055">
    <property type="entry name" value="Ntn_hydrolases_N"/>
</dbReference>
<dbReference type="CDD" id="cd05009">
    <property type="entry name" value="SIS_GlmS_GlmD_2"/>
    <property type="match status" value="1"/>
</dbReference>
<proteinExistence type="inferred from homology"/>
<dbReference type="Gene3D" id="3.40.50.10490">
    <property type="entry name" value="Glucose-6-phosphate isomerase like protein, domain 1"/>
    <property type="match status" value="2"/>
</dbReference>
<dbReference type="InterPro" id="IPR005855">
    <property type="entry name" value="GFAT"/>
</dbReference>
<comment type="subunit">
    <text evidence="10">Homodimer.</text>
</comment>
<dbReference type="GO" id="GO:0005975">
    <property type="term" value="P:carbohydrate metabolic process"/>
    <property type="evidence" value="ECO:0007669"/>
    <property type="project" value="UniProtKB-UniRule"/>
</dbReference>
<dbReference type="CDD" id="cd05008">
    <property type="entry name" value="SIS_GlmS_GlmD_1"/>
    <property type="match status" value="1"/>
</dbReference>
<dbReference type="InterPro" id="IPR001347">
    <property type="entry name" value="SIS_dom"/>
</dbReference>
<dbReference type="Proteomes" id="UP000190285">
    <property type="component" value="Unassembled WGS sequence"/>
</dbReference>
<evidence type="ECO:0000256" key="7">
    <source>
        <dbReference type="ARBA" id="ARBA00022679"/>
    </source>
</evidence>
<dbReference type="PANTHER" id="PTHR10937:SF0">
    <property type="entry name" value="GLUTAMINE--FRUCTOSE-6-PHOSPHATE TRANSAMINASE (ISOMERIZING)"/>
    <property type="match status" value="1"/>
</dbReference>
<dbReference type="GO" id="GO:0006002">
    <property type="term" value="P:fructose 6-phosphate metabolic process"/>
    <property type="evidence" value="ECO:0007669"/>
    <property type="project" value="TreeGrafter"/>
</dbReference>
<dbReference type="InterPro" id="IPR047084">
    <property type="entry name" value="GFAT_N"/>
</dbReference>
<evidence type="ECO:0000259" key="11">
    <source>
        <dbReference type="PROSITE" id="PS51278"/>
    </source>
</evidence>
<feature type="domain" description="SIS" evidence="12">
    <location>
        <begin position="286"/>
        <end position="425"/>
    </location>
</feature>
<feature type="active site" description="Nucleophile; for GATase activity" evidence="10">
    <location>
        <position position="2"/>
    </location>
</feature>
<dbReference type="InterPro" id="IPR017932">
    <property type="entry name" value="GATase_2_dom"/>
</dbReference>
<dbReference type="GO" id="GO:0006047">
    <property type="term" value="P:UDP-N-acetylglucosamine metabolic process"/>
    <property type="evidence" value="ECO:0007669"/>
    <property type="project" value="TreeGrafter"/>
</dbReference>
<keyword evidence="8" id="KW-0677">Repeat</keyword>
<evidence type="ECO:0000256" key="1">
    <source>
        <dbReference type="ARBA" id="ARBA00001031"/>
    </source>
</evidence>
<feature type="active site" description="For Fru-6P isomerization activity" evidence="10">
    <location>
        <position position="604"/>
    </location>
</feature>
<dbReference type="FunFam" id="3.40.50.10490:FF:000001">
    <property type="entry name" value="Glutamine--fructose-6-phosphate aminotransferase [isomerizing]"/>
    <property type="match status" value="1"/>
</dbReference>
<dbReference type="FunFam" id="3.60.20.10:FF:000006">
    <property type="entry name" value="Glutamine--fructose-6-phosphate aminotransferase [isomerizing]"/>
    <property type="match status" value="1"/>
</dbReference>
<evidence type="ECO:0000256" key="2">
    <source>
        <dbReference type="ARBA" id="ARBA00004496"/>
    </source>
</evidence>
<dbReference type="SUPFAM" id="SSF53697">
    <property type="entry name" value="SIS domain"/>
    <property type="match status" value="1"/>
</dbReference>
<dbReference type="OrthoDB" id="106547at2"/>
<evidence type="ECO:0000256" key="8">
    <source>
        <dbReference type="ARBA" id="ARBA00022737"/>
    </source>
</evidence>
<reference evidence="13 14" key="1">
    <citation type="submission" date="2017-02" db="EMBL/GenBank/DDBJ databases">
        <authorList>
            <person name="Peterson S.W."/>
        </authorList>
    </citation>
    <scope>NUCLEOTIDE SEQUENCE [LARGE SCALE GENOMIC DNA]</scope>
    <source>
        <strain evidence="13 14">M1</strain>
    </source>
</reference>
<dbReference type="PROSITE" id="PS51278">
    <property type="entry name" value="GATASE_TYPE_2"/>
    <property type="match status" value="1"/>
</dbReference>
<comment type="catalytic activity">
    <reaction evidence="1 10">
        <text>D-fructose 6-phosphate + L-glutamine = D-glucosamine 6-phosphate + L-glutamate</text>
        <dbReference type="Rhea" id="RHEA:13237"/>
        <dbReference type="ChEBI" id="CHEBI:29985"/>
        <dbReference type="ChEBI" id="CHEBI:58359"/>
        <dbReference type="ChEBI" id="CHEBI:58725"/>
        <dbReference type="ChEBI" id="CHEBI:61527"/>
        <dbReference type="EC" id="2.6.1.16"/>
    </reaction>
</comment>